<name>A0ABR3GLX1_9PEZI</name>
<dbReference type="InterPro" id="IPR008030">
    <property type="entry name" value="NmrA-like"/>
</dbReference>
<dbReference type="Gene3D" id="3.40.50.720">
    <property type="entry name" value="NAD(P)-binding Rossmann-like Domain"/>
    <property type="match status" value="1"/>
</dbReference>
<dbReference type="CDD" id="cd05259">
    <property type="entry name" value="PCBER_SDR_a"/>
    <property type="match status" value="1"/>
</dbReference>
<dbReference type="PANTHER" id="PTHR47706:SF1">
    <property type="entry name" value="CIPA-LIKE, PUTATIVE (AFU_ORTHOLOGUE AFUA_1G12460)-RELATED"/>
    <property type="match status" value="1"/>
</dbReference>
<proteinExistence type="predicted"/>
<sequence length="299" mass="32296">MSAIKNIIVIGATGNLGPSVLKALQESGQFNITVLTRDYAKTKSILPPNTQIITADYNSIDSLTAAFKGQDAVVATSSYSTLANQQEIIVDAAINAGVKRFIASEFGSNMMAKKSADLVVFTRRIAAREYLEKKAAEGKISWTAIACGAFFGWGLNTGFLGFNSDQRKVTLYDGGKSRFSASTLPTIGAAVVSVLSHPKETENKYLLIHSLVTTQLEMLALYEKFTGTKWEVEYKETAELEKGVNEDIAKGDYSTVGGLIYRAAFGEGYGGEFLEDSNELLGIPKLDKKGLEDVIKGTL</sequence>
<evidence type="ECO:0000313" key="4">
    <source>
        <dbReference type="EMBL" id="KAL0636805.1"/>
    </source>
</evidence>
<keyword evidence="1" id="KW-0521">NADP</keyword>
<dbReference type="EMBL" id="JBBBZM010000043">
    <property type="protein sequence ID" value="KAL0636805.1"/>
    <property type="molecule type" value="Genomic_DNA"/>
</dbReference>
<dbReference type="InterPro" id="IPR036291">
    <property type="entry name" value="NAD(P)-bd_dom_sf"/>
</dbReference>
<organism evidence="4 5">
    <name type="scientific">Discina gigas</name>
    <dbReference type="NCBI Taxonomy" id="1032678"/>
    <lineage>
        <taxon>Eukaryota</taxon>
        <taxon>Fungi</taxon>
        <taxon>Dikarya</taxon>
        <taxon>Ascomycota</taxon>
        <taxon>Pezizomycotina</taxon>
        <taxon>Pezizomycetes</taxon>
        <taxon>Pezizales</taxon>
        <taxon>Discinaceae</taxon>
        <taxon>Discina</taxon>
    </lineage>
</organism>
<dbReference type="SUPFAM" id="SSF51735">
    <property type="entry name" value="NAD(P)-binding Rossmann-fold domains"/>
    <property type="match status" value="1"/>
</dbReference>
<evidence type="ECO:0000256" key="2">
    <source>
        <dbReference type="ARBA" id="ARBA00023002"/>
    </source>
</evidence>
<keyword evidence="5" id="KW-1185">Reference proteome</keyword>
<accession>A0ABR3GLX1</accession>
<dbReference type="InterPro" id="IPR045312">
    <property type="entry name" value="PCBER-like"/>
</dbReference>
<evidence type="ECO:0000259" key="3">
    <source>
        <dbReference type="Pfam" id="PF05368"/>
    </source>
</evidence>
<reference evidence="4 5" key="1">
    <citation type="submission" date="2024-02" db="EMBL/GenBank/DDBJ databases">
        <title>Discinaceae phylogenomics.</title>
        <authorList>
            <person name="Dirks A.C."/>
            <person name="James T.Y."/>
        </authorList>
    </citation>
    <scope>NUCLEOTIDE SEQUENCE [LARGE SCALE GENOMIC DNA]</scope>
    <source>
        <strain evidence="4 5">ACD0624</strain>
    </source>
</reference>
<dbReference type="Pfam" id="PF05368">
    <property type="entry name" value="NmrA"/>
    <property type="match status" value="1"/>
</dbReference>
<comment type="caution">
    <text evidence="4">The sequence shown here is derived from an EMBL/GenBank/DDBJ whole genome shotgun (WGS) entry which is preliminary data.</text>
</comment>
<dbReference type="PANTHER" id="PTHR47706">
    <property type="entry name" value="NMRA-LIKE FAMILY PROTEIN"/>
    <property type="match status" value="1"/>
</dbReference>
<dbReference type="Gene3D" id="3.90.25.10">
    <property type="entry name" value="UDP-galactose 4-epimerase, domain 1"/>
    <property type="match status" value="1"/>
</dbReference>
<keyword evidence="2" id="KW-0560">Oxidoreductase</keyword>
<dbReference type="Proteomes" id="UP001447188">
    <property type="component" value="Unassembled WGS sequence"/>
</dbReference>
<feature type="domain" description="NmrA-like" evidence="3">
    <location>
        <begin position="5"/>
        <end position="237"/>
    </location>
</feature>
<protein>
    <recommendedName>
        <fullName evidence="3">NmrA-like domain-containing protein</fullName>
    </recommendedName>
</protein>
<evidence type="ECO:0000313" key="5">
    <source>
        <dbReference type="Proteomes" id="UP001447188"/>
    </source>
</evidence>
<gene>
    <name evidence="4" type="ORF">Q9L58_004162</name>
</gene>
<dbReference type="InterPro" id="IPR051609">
    <property type="entry name" value="NmrA/Isoflavone_reductase-like"/>
</dbReference>
<evidence type="ECO:0000256" key="1">
    <source>
        <dbReference type="ARBA" id="ARBA00022857"/>
    </source>
</evidence>